<evidence type="ECO:0000313" key="2">
    <source>
        <dbReference type="Proteomes" id="UP001162480"/>
    </source>
</evidence>
<dbReference type="Proteomes" id="UP001162480">
    <property type="component" value="Chromosome 2"/>
</dbReference>
<protein>
    <submittedName>
        <fullName evidence="1">Uncharacterized protein</fullName>
    </submittedName>
</protein>
<sequence>MPKRQKPRQAEDRKWEMFVDKPLPESIVVSALRPDLVLVDEGQRRVVLGEMTVPCEESTAEAFKIRLISKLEVETCSSECRIHPSACSFPPYLCIRDCQSRIIEVRRSSEKLNPLS</sequence>
<gene>
    <name evidence="1" type="ORF">OCTVUL_1B016008</name>
</gene>
<dbReference type="AlphaFoldDB" id="A0AA36AMP3"/>
<organism evidence="1 2">
    <name type="scientific">Octopus vulgaris</name>
    <name type="common">Common octopus</name>
    <dbReference type="NCBI Taxonomy" id="6645"/>
    <lineage>
        <taxon>Eukaryota</taxon>
        <taxon>Metazoa</taxon>
        <taxon>Spiralia</taxon>
        <taxon>Lophotrochozoa</taxon>
        <taxon>Mollusca</taxon>
        <taxon>Cephalopoda</taxon>
        <taxon>Coleoidea</taxon>
        <taxon>Octopodiformes</taxon>
        <taxon>Octopoda</taxon>
        <taxon>Incirrata</taxon>
        <taxon>Octopodidae</taxon>
        <taxon>Octopus</taxon>
    </lineage>
</organism>
<accession>A0AA36AMP3</accession>
<dbReference type="EMBL" id="OX597815">
    <property type="protein sequence ID" value="CAI9718241.1"/>
    <property type="molecule type" value="Genomic_DNA"/>
</dbReference>
<proteinExistence type="predicted"/>
<reference evidence="1" key="1">
    <citation type="submission" date="2023-08" db="EMBL/GenBank/DDBJ databases">
        <authorList>
            <person name="Alioto T."/>
            <person name="Alioto T."/>
            <person name="Gomez Garrido J."/>
        </authorList>
    </citation>
    <scope>NUCLEOTIDE SEQUENCE</scope>
</reference>
<keyword evidence="2" id="KW-1185">Reference proteome</keyword>
<evidence type="ECO:0000313" key="1">
    <source>
        <dbReference type="EMBL" id="CAI9718241.1"/>
    </source>
</evidence>
<name>A0AA36AMP3_OCTVU</name>